<keyword evidence="4" id="KW-1185">Reference proteome</keyword>
<feature type="chain" id="PRO_5011709298" evidence="1">
    <location>
        <begin position="19"/>
        <end position="383"/>
    </location>
</feature>
<dbReference type="Pfam" id="PF00041">
    <property type="entry name" value="fn3"/>
    <property type="match status" value="1"/>
</dbReference>
<proteinExistence type="predicted"/>
<feature type="signal peptide" evidence="1">
    <location>
        <begin position="1"/>
        <end position="18"/>
    </location>
</feature>
<dbReference type="CDD" id="cd00063">
    <property type="entry name" value="FN3"/>
    <property type="match status" value="1"/>
</dbReference>
<dbReference type="OrthoDB" id="1401747at2"/>
<reference evidence="3 4" key="1">
    <citation type="submission" date="2016-10" db="EMBL/GenBank/DDBJ databases">
        <authorList>
            <person name="de Groot N.N."/>
        </authorList>
    </citation>
    <scope>NUCLEOTIDE SEQUENCE [LARGE SCALE GENOMIC DNA]</scope>
    <source>
        <strain evidence="3 4">DSM 27078</strain>
    </source>
</reference>
<dbReference type="AlphaFoldDB" id="A0A1H9DY29"/>
<evidence type="ECO:0000256" key="1">
    <source>
        <dbReference type="SAM" id="SignalP"/>
    </source>
</evidence>
<name>A0A1H9DY29_9FLAO</name>
<gene>
    <name evidence="3" type="ORF">SAMN05444005_108105</name>
</gene>
<dbReference type="InterPro" id="IPR003961">
    <property type="entry name" value="FN3_dom"/>
</dbReference>
<sequence length="383" mass="41303">MKKLLLILMMFANFSIFAQTENFEGATFPPTGWTTYETGTGVGISWAETTNPLFTFGGVGKSAFLNRENVTDGTFAVDWLVTNQMPVPTNPQIRFQTKTLQSGNQLSLFDIKISTTSNDPVTNPGAFTTIQSWDEASLTSVANVYEEKVIDLNPATYPPGTPIYIAFVMTNDNGDRWLIDNFNLIQKCNTPIGPLNTANESTNSAQLSWGNPGGITEWEVQVVAFGLPFTDPSVITYTNVTTNPFTATGLQPNTLYKFQVRSVCTGTLGEYASDWFGPRSFQTSSYGDTCAGPIVIPPALPYTTTDNTANYLDLTDTQPPLACTGSATNYMVGNDVFYSFTPSFTGNISVTLTPTAANSSIHIYSACPGTAGATCLWGAGNNT</sequence>
<evidence type="ECO:0000259" key="2">
    <source>
        <dbReference type="PROSITE" id="PS50853"/>
    </source>
</evidence>
<dbReference type="STRING" id="1299341.SAMN05444005_108105"/>
<accession>A0A1H9DY29</accession>
<dbReference type="Gene3D" id="2.60.40.10">
    <property type="entry name" value="Immunoglobulins"/>
    <property type="match status" value="1"/>
</dbReference>
<keyword evidence="1" id="KW-0732">Signal</keyword>
<evidence type="ECO:0000313" key="4">
    <source>
        <dbReference type="Proteomes" id="UP000198648"/>
    </source>
</evidence>
<dbReference type="SUPFAM" id="SSF49265">
    <property type="entry name" value="Fibronectin type III"/>
    <property type="match status" value="1"/>
</dbReference>
<dbReference type="Gene3D" id="2.60.120.200">
    <property type="match status" value="1"/>
</dbReference>
<dbReference type="Proteomes" id="UP000198648">
    <property type="component" value="Unassembled WGS sequence"/>
</dbReference>
<dbReference type="PROSITE" id="PS50853">
    <property type="entry name" value="FN3"/>
    <property type="match status" value="1"/>
</dbReference>
<dbReference type="NCBIfam" id="NF038128">
    <property type="entry name" value="choice_anch_J"/>
    <property type="match status" value="1"/>
</dbReference>
<feature type="non-terminal residue" evidence="3">
    <location>
        <position position="383"/>
    </location>
</feature>
<dbReference type="InterPro" id="IPR013783">
    <property type="entry name" value="Ig-like_fold"/>
</dbReference>
<evidence type="ECO:0000313" key="3">
    <source>
        <dbReference type="EMBL" id="SEQ17793.1"/>
    </source>
</evidence>
<dbReference type="EMBL" id="FOEI01000008">
    <property type="protein sequence ID" value="SEQ17793.1"/>
    <property type="molecule type" value="Genomic_DNA"/>
</dbReference>
<dbReference type="SMART" id="SM00060">
    <property type="entry name" value="FN3"/>
    <property type="match status" value="1"/>
</dbReference>
<feature type="domain" description="Fibronectin type-III" evidence="2">
    <location>
        <begin position="191"/>
        <end position="286"/>
    </location>
</feature>
<dbReference type="RefSeq" id="WP_143065665.1">
    <property type="nucleotide sequence ID" value="NZ_FOEI01000008.1"/>
</dbReference>
<protein>
    <submittedName>
        <fullName evidence="3">Fibronectin type III domain-containing protein</fullName>
    </submittedName>
</protein>
<dbReference type="InterPro" id="IPR036116">
    <property type="entry name" value="FN3_sf"/>
</dbReference>
<organism evidence="3 4">
    <name type="scientific">Flavobacterium urocaniciphilum</name>
    <dbReference type="NCBI Taxonomy" id="1299341"/>
    <lineage>
        <taxon>Bacteria</taxon>
        <taxon>Pseudomonadati</taxon>
        <taxon>Bacteroidota</taxon>
        <taxon>Flavobacteriia</taxon>
        <taxon>Flavobacteriales</taxon>
        <taxon>Flavobacteriaceae</taxon>
        <taxon>Flavobacterium</taxon>
    </lineage>
</organism>